<dbReference type="InterPro" id="IPR028973">
    <property type="entry name" value="PhnB-like"/>
</dbReference>
<dbReference type="CDD" id="cd06588">
    <property type="entry name" value="PhnB_like"/>
    <property type="match status" value="1"/>
</dbReference>
<dbReference type="Gene3D" id="3.10.180.10">
    <property type="entry name" value="2,3-Dihydroxybiphenyl 1,2-Dioxygenase, domain 1"/>
    <property type="match status" value="1"/>
</dbReference>
<sequence length="161" mass="17619">MATPQKIKTCLWYDGKAEEAAEFYMSLFDDSRVTQVQRWGEVGPGEPGTVVVVMFELAGTEFMALNGGPEFQFTEACSISVDCDDQKEVDRLWSALTADGGQEGPCGWLKDKYGLSWQIVPSVLNDLVTDPDRARADRAMKAMLGMGKLDVQALLDAADGK</sequence>
<dbReference type="RefSeq" id="WP_282545913.1">
    <property type="nucleotide sequence ID" value="NZ_JASCIQ010000039.1"/>
</dbReference>
<dbReference type="PIRSF" id="PIRSF021700">
    <property type="entry name" value="3_dmu_93_MTrfase"/>
    <property type="match status" value="1"/>
</dbReference>
<dbReference type="EMBL" id="JASCIQ010000039">
    <property type="protein sequence ID" value="MDI3408009.1"/>
    <property type="molecule type" value="Genomic_DNA"/>
</dbReference>
<dbReference type="PANTHER" id="PTHR33990">
    <property type="entry name" value="PROTEIN YJDN-RELATED"/>
    <property type="match status" value="1"/>
</dbReference>
<dbReference type="PANTHER" id="PTHR33990:SF2">
    <property type="entry name" value="PHNB-LIKE DOMAIN-CONTAINING PROTEIN"/>
    <property type="match status" value="1"/>
</dbReference>
<accession>A0ABT6SJG3</accession>
<dbReference type="Pfam" id="PF06983">
    <property type="entry name" value="3-dmu-9_3-mt"/>
    <property type="match status" value="1"/>
</dbReference>
<dbReference type="InterPro" id="IPR009725">
    <property type="entry name" value="3_dmu_93_MTrfase"/>
</dbReference>
<reference evidence="2 3" key="1">
    <citation type="submission" date="2023-05" db="EMBL/GenBank/DDBJ databases">
        <title>Draft genome sequence of Streptomyces sp. B-S-A6 isolated from a cave soil in Thailand.</title>
        <authorList>
            <person name="Chamroensaksri N."/>
            <person name="Muangham S."/>
        </authorList>
    </citation>
    <scope>NUCLEOTIDE SEQUENCE [LARGE SCALE GENOMIC DNA]</scope>
    <source>
        <strain evidence="2 3">B-S-A6</strain>
    </source>
</reference>
<proteinExistence type="predicted"/>
<dbReference type="SUPFAM" id="SSF54593">
    <property type="entry name" value="Glyoxalase/Bleomycin resistance protein/Dihydroxybiphenyl dioxygenase"/>
    <property type="match status" value="1"/>
</dbReference>
<name>A0ABT6SJG3_9ACTN</name>
<organism evidence="2 3">
    <name type="scientific">Streptomyces cavernicola</name>
    <dbReference type="NCBI Taxonomy" id="3043613"/>
    <lineage>
        <taxon>Bacteria</taxon>
        <taxon>Bacillati</taxon>
        <taxon>Actinomycetota</taxon>
        <taxon>Actinomycetes</taxon>
        <taxon>Kitasatosporales</taxon>
        <taxon>Streptomycetaceae</taxon>
        <taxon>Streptomyces</taxon>
    </lineage>
</organism>
<gene>
    <name evidence="2" type="ORF">QIS96_29860</name>
</gene>
<evidence type="ECO:0000313" key="2">
    <source>
        <dbReference type="EMBL" id="MDI3408009.1"/>
    </source>
</evidence>
<feature type="domain" description="PhnB-like" evidence="1">
    <location>
        <begin position="5"/>
        <end position="120"/>
    </location>
</feature>
<keyword evidence="3" id="KW-1185">Reference proteome</keyword>
<comment type="caution">
    <text evidence="2">The sequence shown here is derived from an EMBL/GenBank/DDBJ whole genome shotgun (WGS) entry which is preliminary data.</text>
</comment>
<dbReference type="InterPro" id="IPR029068">
    <property type="entry name" value="Glyas_Bleomycin-R_OHBP_Dase"/>
</dbReference>
<evidence type="ECO:0000259" key="1">
    <source>
        <dbReference type="Pfam" id="PF06983"/>
    </source>
</evidence>
<dbReference type="Proteomes" id="UP001223978">
    <property type="component" value="Unassembled WGS sequence"/>
</dbReference>
<evidence type="ECO:0000313" key="3">
    <source>
        <dbReference type="Proteomes" id="UP001223978"/>
    </source>
</evidence>
<protein>
    <submittedName>
        <fullName evidence="2">VOC family protein</fullName>
    </submittedName>
</protein>